<dbReference type="KEGG" id="mauu:NCTC10437_03668"/>
<protein>
    <submittedName>
        <fullName evidence="2">Response regulator with putative antiterminator output domain</fullName>
    </submittedName>
</protein>
<reference evidence="2 3" key="1">
    <citation type="submission" date="2018-12" db="EMBL/GenBank/DDBJ databases">
        <authorList>
            <consortium name="Pathogen Informatics"/>
        </authorList>
    </citation>
    <scope>NUCLEOTIDE SEQUENCE [LARGE SCALE GENOMIC DNA]</scope>
    <source>
        <strain evidence="2 3">NCTC10437</strain>
    </source>
</reference>
<dbReference type="PROSITE" id="PS50921">
    <property type="entry name" value="ANTAR"/>
    <property type="match status" value="1"/>
</dbReference>
<organism evidence="2 3">
    <name type="scientific">Mycolicibacterium aurum</name>
    <name type="common">Mycobacterium aurum</name>
    <dbReference type="NCBI Taxonomy" id="1791"/>
    <lineage>
        <taxon>Bacteria</taxon>
        <taxon>Bacillati</taxon>
        <taxon>Actinomycetota</taxon>
        <taxon>Actinomycetes</taxon>
        <taxon>Mycobacteriales</taxon>
        <taxon>Mycobacteriaceae</taxon>
        <taxon>Mycolicibacterium</taxon>
    </lineage>
</organism>
<proteinExistence type="predicted"/>
<dbReference type="GO" id="GO:0003723">
    <property type="term" value="F:RNA binding"/>
    <property type="evidence" value="ECO:0007669"/>
    <property type="project" value="InterPro"/>
</dbReference>
<evidence type="ECO:0000313" key="2">
    <source>
        <dbReference type="EMBL" id="VEG56671.1"/>
    </source>
</evidence>
<dbReference type="STRING" id="1791.GCA_001049355_03217"/>
<keyword evidence="3" id="KW-1185">Reference proteome</keyword>
<gene>
    <name evidence="2" type="ORF">NCTC10437_03668</name>
</gene>
<evidence type="ECO:0000259" key="1">
    <source>
        <dbReference type="PROSITE" id="PS50921"/>
    </source>
</evidence>
<evidence type="ECO:0000313" key="3">
    <source>
        <dbReference type="Proteomes" id="UP000279306"/>
    </source>
</evidence>
<dbReference type="Gene3D" id="1.10.10.10">
    <property type="entry name" value="Winged helix-like DNA-binding domain superfamily/Winged helix DNA-binding domain"/>
    <property type="match status" value="1"/>
</dbReference>
<dbReference type="EMBL" id="LR134356">
    <property type="protein sequence ID" value="VEG56671.1"/>
    <property type="molecule type" value="Genomic_DNA"/>
</dbReference>
<dbReference type="RefSeq" id="WP_048633089.1">
    <property type="nucleotide sequence ID" value="NZ_CVQQ01000009.1"/>
</dbReference>
<feature type="domain" description="ANTAR" evidence="1">
    <location>
        <begin position="1"/>
        <end position="55"/>
    </location>
</feature>
<sequence length="89" mass="9237">MSLTGTDETSRQVIDIAVGILIGLRGCSRREAFDELVRVVHQTGLGLGAIASGLVAIASGSASADHAEAFTAWGELIRTRRTGRLATAS</sequence>
<dbReference type="SMART" id="SM01012">
    <property type="entry name" value="ANTAR"/>
    <property type="match status" value="1"/>
</dbReference>
<dbReference type="InterPro" id="IPR036388">
    <property type="entry name" value="WH-like_DNA-bd_sf"/>
</dbReference>
<dbReference type="AlphaFoldDB" id="A0A3S4TDI1"/>
<dbReference type="OrthoDB" id="4466580at2"/>
<accession>A0A3S4TDI1</accession>
<name>A0A3S4TDI1_MYCAU</name>
<dbReference type="InterPro" id="IPR005561">
    <property type="entry name" value="ANTAR"/>
</dbReference>
<dbReference type="Proteomes" id="UP000279306">
    <property type="component" value="Chromosome"/>
</dbReference>
<dbReference type="Pfam" id="PF03861">
    <property type="entry name" value="ANTAR"/>
    <property type="match status" value="1"/>
</dbReference>